<comment type="caution">
    <text evidence="5">The sequence shown here is derived from an EMBL/GenBank/DDBJ whole genome shotgun (WGS) entry which is preliminary data.</text>
</comment>
<organism evidence="5 6">
    <name type="scientific">Schistosoma mekongi</name>
    <name type="common">Parasitic worm</name>
    <dbReference type="NCBI Taxonomy" id="38744"/>
    <lineage>
        <taxon>Eukaryota</taxon>
        <taxon>Metazoa</taxon>
        <taxon>Spiralia</taxon>
        <taxon>Lophotrochozoa</taxon>
        <taxon>Platyhelminthes</taxon>
        <taxon>Trematoda</taxon>
        <taxon>Digenea</taxon>
        <taxon>Strigeidida</taxon>
        <taxon>Schistosomatoidea</taxon>
        <taxon>Schistosomatidae</taxon>
        <taxon>Schistosoma</taxon>
    </lineage>
</organism>
<dbReference type="Pfam" id="PF00011">
    <property type="entry name" value="HSP20"/>
    <property type="match status" value="2"/>
</dbReference>
<dbReference type="GO" id="GO:0009408">
    <property type="term" value="P:response to heat"/>
    <property type="evidence" value="ECO:0007669"/>
    <property type="project" value="TreeGrafter"/>
</dbReference>
<dbReference type="GO" id="GO:0005737">
    <property type="term" value="C:cytoplasm"/>
    <property type="evidence" value="ECO:0007669"/>
    <property type="project" value="TreeGrafter"/>
</dbReference>
<keyword evidence="3" id="KW-1133">Transmembrane helix</keyword>
<dbReference type="Proteomes" id="UP001292079">
    <property type="component" value="Unassembled WGS sequence"/>
</dbReference>
<dbReference type="EMBL" id="JALJAT010000002">
    <property type="protein sequence ID" value="KAK4472153.1"/>
    <property type="molecule type" value="Genomic_DNA"/>
</dbReference>
<evidence type="ECO:0000313" key="5">
    <source>
        <dbReference type="EMBL" id="KAK4472153.1"/>
    </source>
</evidence>
<gene>
    <name evidence="5" type="ORF">MN116_000450</name>
</gene>
<dbReference type="AlphaFoldDB" id="A0AAE1ZED9"/>
<dbReference type="InterPro" id="IPR001436">
    <property type="entry name" value="Alpha-crystallin/sHSP_animal"/>
</dbReference>
<evidence type="ECO:0000313" key="6">
    <source>
        <dbReference type="Proteomes" id="UP001292079"/>
    </source>
</evidence>
<reference evidence="5" key="1">
    <citation type="submission" date="2022-04" db="EMBL/GenBank/DDBJ databases">
        <authorList>
            <person name="Xu L."/>
            <person name="Lv Z."/>
        </authorList>
    </citation>
    <scope>NUCLEOTIDE SEQUENCE</scope>
    <source>
        <strain evidence="5">LV_2022a</strain>
    </source>
</reference>
<dbReference type="CDD" id="cd06526">
    <property type="entry name" value="metazoan_ACD"/>
    <property type="match status" value="2"/>
</dbReference>
<feature type="transmembrane region" description="Helical" evidence="3">
    <location>
        <begin position="7"/>
        <end position="30"/>
    </location>
</feature>
<dbReference type="Gene3D" id="2.60.40.790">
    <property type="match status" value="2"/>
</dbReference>
<comment type="similarity">
    <text evidence="1 2">Belongs to the small heat shock protein (HSP20) family.</text>
</comment>
<evidence type="ECO:0000259" key="4">
    <source>
        <dbReference type="PROSITE" id="PS01031"/>
    </source>
</evidence>
<dbReference type="GO" id="GO:0005634">
    <property type="term" value="C:nucleus"/>
    <property type="evidence" value="ECO:0007669"/>
    <property type="project" value="TreeGrafter"/>
</dbReference>
<dbReference type="SUPFAM" id="SSF49764">
    <property type="entry name" value="HSP20-like chaperones"/>
    <property type="match status" value="2"/>
</dbReference>
<dbReference type="PANTHER" id="PTHR45640">
    <property type="entry name" value="HEAT SHOCK PROTEIN HSP-12.2-RELATED"/>
    <property type="match status" value="1"/>
</dbReference>
<reference evidence="5" key="2">
    <citation type="journal article" date="2023" name="Infect Dis Poverty">
        <title>Chromosome-scale genome of the human blood fluke Schistosoma mekongi and its implications for public health.</title>
        <authorList>
            <person name="Zhou M."/>
            <person name="Xu L."/>
            <person name="Xu D."/>
            <person name="Chen W."/>
            <person name="Khan J."/>
            <person name="Hu Y."/>
            <person name="Huang H."/>
            <person name="Wei H."/>
            <person name="Zhang Y."/>
            <person name="Chusongsang P."/>
            <person name="Tanasarnprasert K."/>
            <person name="Hu X."/>
            <person name="Limpanont Y."/>
            <person name="Lv Z."/>
        </authorList>
    </citation>
    <scope>NUCLEOTIDE SEQUENCE</scope>
    <source>
        <strain evidence="5">LV_2022a</strain>
    </source>
</reference>
<name>A0AAE1ZED9_SCHME</name>
<feature type="domain" description="SHSP" evidence="4">
    <location>
        <begin position="154"/>
        <end position="265"/>
    </location>
</feature>
<evidence type="ECO:0000256" key="1">
    <source>
        <dbReference type="PROSITE-ProRule" id="PRU00285"/>
    </source>
</evidence>
<dbReference type="InterPro" id="IPR008978">
    <property type="entry name" value="HSP20-like_chaperone"/>
</dbReference>
<dbReference type="InterPro" id="IPR002068">
    <property type="entry name" value="A-crystallin/Hsp20_dom"/>
</dbReference>
<proteinExistence type="inferred from homology"/>
<dbReference type="PANTHER" id="PTHR45640:SF26">
    <property type="entry name" value="RE23625P"/>
    <property type="match status" value="1"/>
</dbReference>
<keyword evidence="3" id="KW-0472">Membrane</keyword>
<accession>A0AAE1ZED9</accession>
<protein>
    <recommendedName>
        <fullName evidence="4">SHSP domain-containing protein</fullName>
    </recommendedName>
</protein>
<evidence type="ECO:0000256" key="3">
    <source>
        <dbReference type="SAM" id="Phobius"/>
    </source>
</evidence>
<keyword evidence="3" id="KW-0812">Transmembrane</keyword>
<dbReference type="GO" id="GO:0042026">
    <property type="term" value="P:protein refolding"/>
    <property type="evidence" value="ECO:0007669"/>
    <property type="project" value="TreeGrafter"/>
</dbReference>
<sequence>TKCNMTYLVFPFSIVALFSNCSVISLWIMLKNQHNQKSVDIPINQESKTFEQHRREMLTGLQHRHKGRKRPKLSNTTHIDTWSDVIDNWVDSSWRSWDDEMHRLRRGMFALLPLDTFGQISSIPDPFDLMHRMEGEIEEIRNRIGMSKVPGIGALTDFLKDAYEVGEDGKLYFKVHFDAKGFAPDDIKVNSTENRLMVHAKRVSEADSSTLSREFCRMIELPRTIDHNQLKCRLTEDGILMLEAPVKAPDYESITFTDNRQLGIHPKSADQIQSVPSSKVLALKGVSGPTILDDGANGKRLHLEVPVDPVYKPEDLCVNVDSNRVVVSGKIHKTDNGCSNKRNASSYAEFTHSYEIPETVDPLLVAAQLIDNILVLEAPLVTRHTVSH</sequence>
<keyword evidence="6" id="KW-1185">Reference proteome</keyword>
<dbReference type="PRINTS" id="PR00299">
    <property type="entry name" value="ACRYSTALLIN"/>
</dbReference>
<feature type="domain" description="SHSP" evidence="4">
    <location>
        <begin position="282"/>
        <end position="388"/>
    </location>
</feature>
<dbReference type="GO" id="GO:0051082">
    <property type="term" value="F:unfolded protein binding"/>
    <property type="evidence" value="ECO:0007669"/>
    <property type="project" value="TreeGrafter"/>
</dbReference>
<evidence type="ECO:0000256" key="2">
    <source>
        <dbReference type="RuleBase" id="RU003616"/>
    </source>
</evidence>
<dbReference type="PROSITE" id="PS01031">
    <property type="entry name" value="SHSP"/>
    <property type="match status" value="2"/>
</dbReference>
<feature type="non-terminal residue" evidence="5">
    <location>
        <position position="1"/>
    </location>
</feature>